<evidence type="ECO:0000256" key="4">
    <source>
        <dbReference type="ARBA" id="ARBA00022723"/>
    </source>
</evidence>
<evidence type="ECO:0000313" key="8">
    <source>
        <dbReference type="EMBL" id="MBB5158813.1"/>
    </source>
</evidence>
<dbReference type="Gene3D" id="3.20.20.70">
    <property type="entry name" value="Aldolase class I"/>
    <property type="match status" value="1"/>
</dbReference>
<evidence type="ECO:0000256" key="5">
    <source>
        <dbReference type="ARBA" id="ARBA00023004"/>
    </source>
</evidence>
<proteinExistence type="predicted"/>
<dbReference type="SFLD" id="SFLDF00546">
    <property type="entry name" value="neomycin_C-like_epimerase"/>
    <property type="match status" value="1"/>
</dbReference>
<dbReference type="CDD" id="cd01335">
    <property type="entry name" value="Radical_SAM"/>
    <property type="match status" value="1"/>
</dbReference>
<keyword evidence="5" id="KW-0408">Iron</keyword>
<dbReference type="SFLD" id="SFLDG01067">
    <property type="entry name" value="SPASM/twitch_domain_containing"/>
    <property type="match status" value="1"/>
</dbReference>
<feature type="domain" description="Radical SAM core" evidence="7">
    <location>
        <begin position="12"/>
        <end position="223"/>
    </location>
</feature>
<dbReference type="InterPro" id="IPR000385">
    <property type="entry name" value="MoaA_NifB_PqqE_Fe-S-bd_CS"/>
</dbReference>
<evidence type="ECO:0000256" key="2">
    <source>
        <dbReference type="ARBA" id="ARBA00022485"/>
    </source>
</evidence>
<dbReference type="SFLD" id="SFLDS00029">
    <property type="entry name" value="Radical_SAM"/>
    <property type="match status" value="1"/>
</dbReference>
<protein>
    <submittedName>
        <fullName evidence="8">MoaA/NifB/PqqE/SkfB family radical SAM enzyme</fullName>
    </submittedName>
</protein>
<keyword evidence="6" id="KW-0411">Iron-sulfur</keyword>
<accession>A0A840QKD8</accession>
<gene>
    <name evidence="8" type="ORF">BJ970_006412</name>
</gene>
<evidence type="ECO:0000313" key="9">
    <source>
        <dbReference type="Proteomes" id="UP000584374"/>
    </source>
</evidence>
<keyword evidence="3" id="KW-0949">S-adenosyl-L-methionine</keyword>
<dbReference type="GO" id="GO:0046872">
    <property type="term" value="F:metal ion binding"/>
    <property type="evidence" value="ECO:0007669"/>
    <property type="project" value="UniProtKB-KW"/>
</dbReference>
<keyword evidence="4" id="KW-0479">Metal-binding</keyword>
<dbReference type="GO" id="GO:0051539">
    <property type="term" value="F:4 iron, 4 sulfur cluster binding"/>
    <property type="evidence" value="ECO:0007669"/>
    <property type="project" value="UniProtKB-KW"/>
</dbReference>
<dbReference type="InterPro" id="IPR007197">
    <property type="entry name" value="rSAM"/>
</dbReference>
<dbReference type="Proteomes" id="UP000584374">
    <property type="component" value="Unassembled WGS sequence"/>
</dbReference>
<dbReference type="InterPro" id="IPR058240">
    <property type="entry name" value="rSAM_sf"/>
</dbReference>
<dbReference type="PROSITE" id="PS51918">
    <property type="entry name" value="RADICAL_SAM"/>
    <property type="match status" value="1"/>
</dbReference>
<evidence type="ECO:0000256" key="6">
    <source>
        <dbReference type="ARBA" id="ARBA00023014"/>
    </source>
</evidence>
<dbReference type="InterPro" id="IPR013785">
    <property type="entry name" value="Aldolase_TIM"/>
</dbReference>
<evidence type="ECO:0000256" key="3">
    <source>
        <dbReference type="ARBA" id="ARBA00022691"/>
    </source>
</evidence>
<comment type="cofactor">
    <cofactor evidence="1">
        <name>[4Fe-4S] cluster</name>
        <dbReference type="ChEBI" id="CHEBI:49883"/>
    </cofactor>
</comment>
<keyword evidence="2" id="KW-0004">4Fe-4S</keyword>
<sequence>MSDTVNWPPQVNQVRKYRNIVLDGACNIRCQYCEVKKAKVDQAATIASLERIFARYSADSVLFRVECDGEITLYPKILDHLQRRAADDGYVVEVLSNGTKLPRCLQGRNDLLWVFSVDGHTARMNAQRGLKQEQVDRIMDAAVELDAELQLVYHDQTIDEMNEFIDYLNGRGYGGLLHIMPLLAFKGQPLTVYLDYTKLHKAAFLPPAEYFRRWRYIYDNGTRDAVCDQITNGYNFQVSNGEINMVKCDCYSVPKHLFHGFGEEREYDQWPCGTCIANQEFNNSRPRMQVPQHRLLPVV</sequence>
<dbReference type="RefSeq" id="WP_184730809.1">
    <property type="nucleotide sequence ID" value="NZ_JACHIW010000002.1"/>
</dbReference>
<evidence type="ECO:0000259" key="7">
    <source>
        <dbReference type="PROSITE" id="PS51918"/>
    </source>
</evidence>
<name>A0A840QKD8_9PSEU</name>
<dbReference type="AlphaFoldDB" id="A0A840QKD8"/>
<evidence type="ECO:0000256" key="1">
    <source>
        <dbReference type="ARBA" id="ARBA00001966"/>
    </source>
</evidence>
<dbReference type="GO" id="GO:0003824">
    <property type="term" value="F:catalytic activity"/>
    <property type="evidence" value="ECO:0007669"/>
    <property type="project" value="InterPro"/>
</dbReference>
<keyword evidence="9" id="KW-1185">Reference proteome</keyword>
<dbReference type="PROSITE" id="PS01305">
    <property type="entry name" value="MOAA_NIFB_PQQE"/>
    <property type="match status" value="1"/>
</dbReference>
<reference evidence="8 9" key="1">
    <citation type="submission" date="2020-08" db="EMBL/GenBank/DDBJ databases">
        <title>Sequencing the genomes of 1000 actinobacteria strains.</title>
        <authorList>
            <person name="Klenk H.-P."/>
        </authorList>
    </citation>
    <scope>NUCLEOTIDE SEQUENCE [LARGE SCALE GENOMIC DNA]</scope>
    <source>
        <strain evidence="8 9">DSM 45584</strain>
    </source>
</reference>
<comment type="caution">
    <text evidence="8">The sequence shown here is derived from an EMBL/GenBank/DDBJ whole genome shotgun (WGS) entry which is preliminary data.</text>
</comment>
<dbReference type="SUPFAM" id="SSF102114">
    <property type="entry name" value="Radical SAM enzymes"/>
    <property type="match status" value="1"/>
</dbReference>
<organism evidence="8 9">
    <name type="scientific">Saccharopolyspora phatthalungensis</name>
    <dbReference type="NCBI Taxonomy" id="664693"/>
    <lineage>
        <taxon>Bacteria</taxon>
        <taxon>Bacillati</taxon>
        <taxon>Actinomycetota</taxon>
        <taxon>Actinomycetes</taxon>
        <taxon>Pseudonocardiales</taxon>
        <taxon>Pseudonocardiaceae</taxon>
        <taxon>Saccharopolyspora</taxon>
    </lineage>
</organism>
<dbReference type="EMBL" id="JACHIW010000002">
    <property type="protein sequence ID" value="MBB5158813.1"/>
    <property type="molecule type" value="Genomic_DNA"/>
</dbReference>